<comment type="subcellular location">
    <subcellularLocation>
        <location evidence="2">Endoplasmic reticulum</location>
    </subcellularLocation>
    <subcellularLocation>
        <location evidence="3">Membrane</location>
    </subcellularLocation>
    <subcellularLocation>
        <location evidence="1">Mitochondrion</location>
    </subcellularLocation>
</comment>
<keyword evidence="5" id="KW-0496">Mitochondrion</keyword>
<evidence type="ECO:0000256" key="1">
    <source>
        <dbReference type="ARBA" id="ARBA00004173"/>
    </source>
</evidence>
<evidence type="ECO:0000256" key="5">
    <source>
        <dbReference type="ARBA" id="ARBA00023128"/>
    </source>
</evidence>
<dbReference type="PANTHER" id="PTHR48182">
    <property type="entry name" value="PROTEIN SERAC1"/>
    <property type="match status" value="1"/>
</dbReference>
<sequence length="245" mass="26651">MLISGYDADIVGALNTAGSNTALLVARGAAQQHLKDVFELTAAVAFMGTSHIGAAKADWATPLTRLSNVLRKTNSESVQVLKPGSEMLANLQQEFHTMLDDRSKNQKKTMETFCFFEELPAVGVGKIVPDHSAILSAYPNRSIHANHMQMTKFSSAKDAGYVAVSDQLWLWVDALQKEAEAQAEAASASQVFAEEIRERRNRRFSTMQDVVSGSQHFGSVNSRGGPVFQGNQSAERDFNVGTGSR</sequence>
<accession>A0ABQ9NG48</accession>
<evidence type="ECO:0000313" key="8">
    <source>
        <dbReference type="EMBL" id="KAJ9655614.1"/>
    </source>
</evidence>
<feature type="compositionally biased region" description="Polar residues" evidence="7">
    <location>
        <begin position="207"/>
        <end position="222"/>
    </location>
</feature>
<evidence type="ECO:0000313" key="9">
    <source>
        <dbReference type="Proteomes" id="UP001172684"/>
    </source>
</evidence>
<proteinExistence type="predicted"/>
<feature type="region of interest" description="Disordered" evidence="7">
    <location>
        <begin position="207"/>
        <end position="245"/>
    </location>
</feature>
<keyword evidence="6" id="KW-0472">Membrane</keyword>
<gene>
    <name evidence="8" type="ORF">H2201_008764</name>
</gene>
<dbReference type="Proteomes" id="UP001172684">
    <property type="component" value="Unassembled WGS sequence"/>
</dbReference>
<evidence type="ECO:0000256" key="3">
    <source>
        <dbReference type="ARBA" id="ARBA00004370"/>
    </source>
</evidence>
<comment type="caution">
    <text evidence="8">The sequence shown here is derived from an EMBL/GenBank/DDBJ whole genome shotgun (WGS) entry which is preliminary data.</text>
</comment>
<dbReference type="InterPro" id="IPR052374">
    <property type="entry name" value="SERAC1"/>
</dbReference>
<name>A0ABQ9NG48_9PEZI</name>
<evidence type="ECO:0000256" key="2">
    <source>
        <dbReference type="ARBA" id="ARBA00004240"/>
    </source>
</evidence>
<evidence type="ECO:0000256" key="4">
    <source>
        <dbReference type="ARBA" id="ARBA00022824"/>
    </source>
</evidence>
<evidence type="ECO:0000256" key="6">
    <source>
        <dbReference type="ARBA" id="ARBA00023136"/>
    </source>
</evidence>
<keyword evidence="4" id="KW-0256">Endoplasmic reticulum</keyword>
<evidence type="ECO:0000256" key="7">
    <source>
        <dbReference type="SAM" id="MobiDB-lite"/>
    </source>
</evidence>
<dbReference type="EMBL" id="JAPDRL010000159">
    <property type="protein sequence ID" value="KAJ9655614.1"/>
    <property type="molecule type" value="Genomic_DNA"/>
</dbReference>
<dbReference type="PANTHER" id="PTHR48182:SF2">
    <property type="entry name" value="PROTEIN SERAC1"/>
    <property type="match status" value="1"/>
</dbReference>
<protein>
    <submittedName>
        <fullName evidence="8">Uncharacterized protein</fullName>
    </submittedName>
</protein>
<organism evidence="8 9">
    <name type="scientific">Coniosporium apollinis</name>
    <dbReference type="NCBI Taxonomy" id="61459"/>
    <lineage>
        <taxon>Eukaryota</taxon>
        <taxon>Fungi</taxon>
        <taxon>Dikarya</taxon>
        <taxon>Ascomycota</taxon>
        <taxon>Pezizomycotina</taxon>
        <taxon>Dothideomycetes</taxon>
        <taxon>Dothideomycetes incertae sedis</taxon>
        <taxon>Coniosporium</taxon>
    </lineage>
</organism>
<keyword evidence="9" id="KW-1185">Reference proteome</keyword>
<reference evidence="8" key="1">
    <citation type="submission" date="2022-10" db="EMBL/GenBank/DDBJ databases">
        <title>Culturing micro-colonial fungi from biological soil crusts in the Mojave desert and describing Neophaeococcomyces mojavensis, and introducing the new genera and species Taxawa tesnikishii.</title>
        <authorList>
            <person name="Kurbessoian T."/>
            <person name="Stajich J.E."/>
        </authorList>
    </citation>
    <scope>NUCLEOTIDE SEQUENCE</scope>
    <source>
        <strain evidence="8">TK_1</strain>
    </source>
</reference>